<accession>A0ABX7M528</accession>
<evidence type="ECO:0000313" key="2">
    <source>
        <dbReference type="EMBL" id="QSI76511.1"/>
    </source>
</evidence>
<organism evidence="2 3">
    <name type="scientific">Niveibacterium microcysteis</name>
    <dbReference type="NCBI Taxonomy" id="2811415"/>
    <lineage>
        <taxon>Bacteria</taxon>
        <taxon>Pseudomonadati</taxon>
        <taxon>Pseudomonadota</taxon>
        <taxon>Betaproteobacteria</taxon>
        <taxon>Rhodocyclales</taxon>
        <taxon>Rhodocyclaceae</taxon>
        <taxon>Niveibacterium</taxon>
    </lineage>
</organism>
<protein>
    <submittedName>
        <fullName evidence="2">Uncharacterized protein</fullName>
    </submittedName>
</protein>
<feature type="transmembrane region" description="Helical" evidence="1">
    <location>
        <begin position="28"/>
        <end position="46"/>
    </location>
</feature>
<keyword evidence="1" id="KW-1133">Transmembrane helix</keyword>
<keyword evidence="1" id="KW-0472">Membrane</keyword>
<dbReference type="RefSeq" id="WP_206254176.1">
    <property type="nucleotide sequence ID" value="NZ_CP071060.1"/>
</dbReference>
<dbReference type="EMBL" id="CP071060">
    <property type="protein sequence ID" value="QSI76511.1"/>
    <property type="molecule type" value="Genomic_DNA"/>
</dbReference>
<reference evidence="2 3" key="1">
    <citation type="submission" date="2021-02" db="EMBL/GenBank/DDBJ databases">
        <title>Niveibacterium changnyeongensis HC41.</title>
        <authorList>
            <person name="Kang M."/>
        </authorList>
    </citation>
    <scope>NUCLEOTIDE SEQUENCE [LARGE SCALE GENOMIC DNA]</scope>
    <source>
        <strain evidence="2 3">HC41</strain>
    </source>
</reference>
<name>A0ABX7M528_9RHOO</name>
<gene>
    <name evidence="2" type="ORF">JY500_18945</name>
</gene>
<keyword evidence="3" id="KW-1185">Reference proteome</keyword>
<dbReference type="Proteomes" id="UP000663570">
    <property type="component" value="Chromosome"/>
</dbReference>
<evidence type="ECO:0000256" key="1">
    <source>
        <dbReference type="SAM" id="Phobius"/>
    </source>
</evidence>
<proteinExistence type="predicted"/>
<evidence type="ECO:0000313" key="3">
    <source>
        <dbReference type="Proteomes" id="UP000663570"/>
    </source>
</evidence>
<sequence>MQQFPFKRRGPRADVPCWVLKPGKADSALNGALVVAFGGALLAFVAELLPDPADPAQLANQTIASAPSAAGLPATQSAPVLAAAQSDATHLH</sequence>
<keyword evidence="1" id="KW-0812">Transmembrane</keyword>